<dbReference type="PANTHER" id="PTHR46333:SF2">
    <property type="entry name" value="CYTOKINESIS PROTEIN 3"/>
    <property type="match status" value="1"/>
</dbReference>
<feature type="region of interest" description="Disordered" evidence="3">
    <location>
        <begin position="71"/>
        <end position="163"/>
    </location>
</feature>
<organism evidence="5 6">
    <name type="scientific">Maudiozyma exigua</name>
    <name type="common">Yeast</name>
    <name type="synonym">Kazachstania exigua</name>
    <dbReference type="NCBI Taxonomy" id="34358"/>
    <lineage>
        <taxon>Eukaryota</taxon>
        <taxon>Fungi</taxon>
        <taxon>Dikarya</taxon>
        <taxon>Ascomycota</taxon>
        <taxon>Saccharomycotina</taxon>
        <taxon>Saccharomycetes</taxon>
        <taxon>Saccharomycetales</taxon>
        <taxon>Saccharomycetaceae</taxon>
        <taxon>Maudiozyma</taxon>
    </lineage>
</organism>
<evidence type="ECO:0000256" key="2">
    <source>
        <dbReference type="PROSITE-ProRule" id="PRU00192"/>
    </source>
</evidence>
<comment type="caution">
    <text evidence="5">The sequence shown here is derived from an EMBL/GenBank/DDBJ whole genome shotgun (WGS) entry which is preliminary data.</text>
</comment>
<protein>
    <submittedName>
        <fullName evidence="5">Cytokinesis protein 3</fullName>
    </submittedName>
</protein>
<sequence length="958" mass="108329">MSEVKLPFRVRARYGWSGQTKGDLGFIEGDVMEVTRVTGDWYYGKLMRNSKCSGYFPHNFVTIIQPNNNMGSSAASMQKSQSQSTSKATSPKKVSIPDIPMRESKRTSRLGRTNRDLKPSRSNDHRISLSPIATSRSSDSLHSVPSSPSYNSPYSSTPSSPQHAQYIENKSSMKNHHNQYQFYEQHQHRSSPDLGSSERRKSTAANSKPRHQYQGNLKNHPLPPLPPLPDMASGKRHSRPSNRFGTPIKSYSSNDIALSRQNNHLGSDQSYHYNHYDNQSDLAKCSLEGSSRIPYLNDYSNNSFSNSRYMDSSTTDSENSFAIMSDFSATSAGSFARHKYAQSFSDSLQRSQAAPLSSSNDIDLLQNSINGSPTDSPNGSNKGSLANSNNGQMGNLLRKILPRSATTASGNLPNSNSYPKLPSLQNLNINGNNSMGTHSDAKDWITVKSQVNRSRTLTKYEKHPRYMRALEDDRYIVLHPQDSIYSGLNTNETKACNSPGILALKMSEMNCDYIDQMTKKRCSKDNTMKLSTWATTTFSARYGTPLEKLRGLYIFCTEMFYLVDDNGGSDFSAEPTNLNEILHQKYCTPYQLTWLFKRLANILGITCEIVIGFLKTPGNDNTEFKYNHCWLRVLIEKEWRFVDVILGNVTNPIHAFINNHKRKTADDSYFLVEPLKFIYTHIPPREFEQHIVPSIDQLSALYLPLVFPSFFENDLKLHNYSTALSYLEDSEIYECSLEIPNDIEIFASVVATPDNNDEKMSQKYSEMNLALTQIKKHKPESGRRIAVIKAVLPPGASSGSLYIHSGLRGKQVSIANVHPLSMLIPLHHKKEEMKFEFVIRVPSENVQNVETYIKEPQNRYLFVNNEYNFSIIQNPYDGVIYTDNGTVVKDNNPRNKRQSMAIKSPSGKIYEMKKQYPNMTYGTWDASITFKEEGIWTGLIKADSGISWCTFAEWICIS</sequence>
<dbReference type="InterPro" id="IPR056409">
    <property type="entry name" value="Ig_CYK3_C"/>
</dbReference>
<feature type="compositionally biased region" description="Low complexity" evidence="3">
    <location>
        <begin position="72"/>
        <end position="89"/>
    </location>
</feature>
<dbReference type="Proteomes" id="UP000750334">
    <property type="component" value="Unassembled WGS sequence"/>
</dbReference>
<dbReference type="AlphaFoldDB" id="A0A9P6WDW0"/>
<feature type="domain" description="SH3" evidence="4">
    <location>
        <begin position="5"/>
        <end position="66"/>
    </location>
</feature>
<reference evidence="5 6" key="1">
    <citation type="submission" date="2020-11" db="EMBL/GenBank/DDBJ databases">
        <title>Kefir isolates.</title>
        <authorList>
            <person name="Marcisauskas S."/>
            <person name="Kim Y."/>
            <person name="Blasche S."/>
        </authorList>
    </citation>
    <scope>NUCLEOTIDE SEQUENCE [LARGE SCALE GENOMIC DNA]</scope>
    <source>
        <strain evidence="5 6">OG2</strain>
    </source>
</reference>
<dbReference type="InterPro" id="IPR001452">
    <property type="entry name" value="SH3_domain"/>
</dbReference>
<dbReference type="SUPFAM" id="SSF54001">
    <property type="entry name" value="Cysteine proteinases"/>
    <property type="match status" value="1"/>
</dbReference>
<feature type="region of interest" description="Disordered" evidence="3">
    <location>
        <begin position="184"/>
        <end position="253"/>
    </location>
</feature>
<dbReference type="PROSITE" id="PS50002">
    <property type="entry name" value="SH3"/>
    <property type="match status" value="1"/>
</dbReference>
<proteinExistence type="predicted"/>
<dbReference type="Pfam" id="PF24584">
    <property type="entry name" value="Ig_CYK3_C"/>
    <property type="match status" value="1"/>
</dbReference>
<keyword evidence="1 2" id="KW-0728">SH3 domain</keyword>
<evidence type="ECO:0000313" key="6">
    <source>
        <dbReference type="Proteomes" id="UP000750334"/>
    </source>
</evidence>
<evidence type="ECO:0000259" key="4">
    <source>
        <dbReference type="PROSITE" id="PS50002"/>
    </source>
</evidence>
<dbReference type="InterPro" id="IPR036028">
    <property type="entry name" value="SH3-like_dom_sf"/>
</dbReference>
<feature type="compositionally biased region" description="Basic and acidic residues" evidence="3">
    <location>
        <begin position="113"/>
        <end position="127"/>
    </location>
</feature>
<feature type="compositionally biased region" description="Basic and acidic residues" evidence="3">
    <location>
        <begin position="185"/>
        <end position="201"/>
    </location>
</feature>
<dbReference type="Gene3D" id="2.30.30.40">
    <property type="entry name" value="SH3 Domains"/>
    <property type="match status" value="1"/>
</dbReference>
<evidence type="ECO:0000256" key="3">
    <source>
        <dbReference type="SAM" id="MobiDB-lite"/>
    </source>
</evidence>
<evidence type="ECO:0000256" key="1">
    <source>
        <dbReference type="ARBA" id="ARBA00022443"/>
    </source>
</evidence>
<dbReference type="InterPro" id="IPR052557">
    <property type="entry name" value="CAP/Cytokinesis_protein"/>
</dbReference>
<dbReference type="EMBL" id="PUHR01000021">
    <property type="protein sequence ID" value="KAG0670565.1"/>
    <property type="molecule type" value="Genomic_DNA"/>
</dbReference>
<feature type="compositionally biased region" description="Polar residues" evidence="3">
    <location>
        <begin position="241"/>
        <end position="253"/>
    </location>
</feature>
<feature type="compositionally biased region" description="Low complexity" evidence="3">
    <location>
        <begin position="135"/>
        <end position="161"/>
    </location>
</feature>
<keyword evidence="6" id="KW-1185">Reference proteome</keyword>
<evidence type="ECO:0000313" key="5">
    <source>
        <dbReference type="EMBL" id="KAG0670565.1"/>
    </source>
</evidence>
<feature type="region of interest" description="Disordered" evidence="3">
    <location>
        <begin position="406"/>
        <end position="432"/>
    </location>
</feature>
<name>A0A9P6WDW0_MAUEX</name>
<dbReference type="InterPro" id="IPR002931">
    <property type="entry name" value="Transglutaminase-like"/>
</dbReference>
<dbReference type="PANTHER" id="PTHR46333">
    <property type="entry name" value="CYTOKINESIS PROTEIN 3"/>
    <property type="match status" value="1"/>
</dbReference>
<accession>A0A9P6WDW0</accession>
<dbReference type="OrthoDB" id="6129702at2759"/>
<dbReference type="GO" id="GO:0140278">
    <property type="term" value="P:mitotic division septum assembly"/>
    <property type="evidence" value="ECO:0007669"/>
    <property type="project" value="TreeGrafter"/>
</dbReference>
<dbReference type="InterPro" id="IPR038765">
    <property type="entry name" value="Papain-like_cys_pep_sf"/>
</dbReference>
<feature type="region of interest" description="Disordered" evidence="3">
    <location>
        <begin position="351"/>
        <end position="392"/>
    </location>
</feature>
<dbReference type="SUPFAM" id="SSF50044">
    <property type="entry name" value="SH3-domain"/>
    <property type="match status" value="1"/>
</dbReference>
<dbReference type="SMART" id="SM00460">
    <property type="entry name" value="TGc"/>
    <property type="match status" value="1"/>
</dbReference>
<gene>
    <name evidence="5" type="primary">CYK3</name>
    <name evidence="5" type="ORF">C6P45_002131</name>
</gene>
<dbReference type="GO" id="GO:0110085">
    <property type="term" value="C:mitotic actomyosin contractile ring"/>
    <property type="evidence" value="ECO:0007669"/>
    <property type="project" value="TreeGrafter"/>
</dbReference>
<dbReference type="SMART" id="SM00326">
    <property type="entry name" value="SH3"/>
    <property type="match status" value="1"/>
</dbReference>